<dbReference type="InterPro" id="IPR006379">
    <property type="entry name" value="HAD-SF_hydro_IIB"/>
</dbReference>
<organism evidence="1 2">
    <name type="scientific">Spiroplasma floricola 23-6</name>
    <dbReference type="NCBI Taxonomy" id="1336749"/>
    <lineage>
        <taxon>Bacteria</taxon>
        <taxon>Bacillati</taxon>
        <taxon>Mycoplasmatota</taxon>
        <taxon>Mollicutes</taxon>
        <taxon>Entomoplasmatales</taxon>
        <taxon>Spiroplasmataceae</taxon>
        <taxon>Spiroplasma</taxon>
    </lineage>
</organism>
<dbReference type="RefSeq" id="WP_100916696.1">
    <property type="nucleotide sequence ID" value="NZ_CP025057.1"/>
</dbReference>
<evidence type="ECO:0000313" key="2">
    <source>
        <dbReference type="Proteomes" id="UP000231823"/>
    </source>
</evidence>
<dbReference type="Gene3D" id="3.40.50.1000">
    <property type="entry name" value="HAD superfamily/HAD-like"/>
    <property type="match status" value="1"/>
</dbReference>
<dbReference type="Gene3D" id="3.30.1240.10">
    <property type="match status" value="1"/>
</dbReference>
<evidence type="ECO:0008006" key="3">
    <source>
        <dbReference type="Google" id="ProtNLM"/>
    </source>
</evidence>
<sequence length="268" mass="31705">MTRKWIFSDYDGTLCKTRDDKITQQDLQFVKEWQKKGNEFIINTGRIPREMNKLFELNDIDLDLLVCCDGTMGYSRKENKVLYSLEIDLETRKKLWNFVKDELNRWEVSYCTPQARKMINVLPKGVIRNDNFNYQEFLGTDNCKNFNELLEDENVISFQIACHINDVKEVTDYFEKNFKDLRVLMITNQTIEVVHKDAGKDYGIKKLAQTFEIDSKDIYTIGDGPNDKEMLLFNDNSFLIKSELTNKKLFECVKYSIESVHEIEKYIK</sequence>
<accession>A0A2K8SE43</accession>
<dbReference type="NCBIfam" id="TIGR01484">
    <property type="entry name" value="HAD-SF-IIB"/>
    <property type="match status" value="1"/>
</dbReference>
<dbReference type="Proteomes" id="UP000231823">
    <property type="component" value="Chromosome"/>
</dbReference>
<dbReference type="GO" id="GO:0005829">
    <property type="term" value="C:cytosol"/>
    <property type="evidence" value="ECO:0007669"/>
    <property type="project" value="TreeGrafter"/>
</dbReference>
<reference evidence="1 2" key="1">
    <citation type="submission" date="2017-12" db="EMBL/GenBank/DDBJ databases">
        <title>Complete genome sequence of Spiroplasma floricola 23-6 (ATCC 29989).</title>
        <authorList>
            <person name="Tsai Y.-M."/>
            <person name="Wu P.-S."/>
            <person name="Lo W.-S."/>
            <person name="Kuo C.-H."/>
        </authorList>
    </citation>
    <scope>NUCLEOTIDE SEQUENCE [LARGE SCALE GENOMIC DNA]</scope>
    <source>
        <strain evidence="1 2">23-6</strain>
    </source>
</reference>
<dbReference type="Pfam" id="PF08282">
    <property type="entry name" value="Hydrolase_3"/>
    <property type="match status" value="1"/>
</dbReference>
<dbReference type="PANTHER" id="PTHR10000">
    <property type="entry name" value="PHOSPHOSERINE PHOSPHATASE"/>
    <property type="match status" value="1"/>
</dbReference>
<dbReference type="GO" id="GO:0000287">
    <property type="term" value="F:magnesium ion binding"/>
    <property type="evidence" value="ECO:0007669"/>
    <property type="project" value="TreeGrafter"/>
</dbReference>
<protein>
    <recommendedName>
        <fullName evidence="3">HAD superfamily hydrolase</fullName>
    </recommendedName>
</protein>
<name>A0A2K8SE43_9MOLU</name>
<dbReference type="KEGG" id="sfz:SFLOR_v1c06710"/>
<evidence type="ECO:0000313" key="1">
    <source>
        <dbReference type="EMBL" id="AUB31719.1"/>
    </source>
</evidence>
<keyword evidence="2" id="KW-1185">Reference proteome</keyword>
<gene>
    <name evidence="1" type="ORF">SFLOR_v1c06710</name>
</gene>
<dbReference type="InterPro" id="IPR036412">
    <property type="entry name" value="HAD-like_sf"/>
</dbReference>
<dbReference type="GO" id="GO:0016791">
    <property type="term" value="F:phosphatase activity"/>
    <property type="evidence" value="ECO:0007669"/>
    <property type="project" value="TreeGrafter"/>
</dbReference>
<dbReference type="PANTHER" id="PTHR10000:SF8">
    <property type="entry name" value="HAD SUPERFAMILY HYDROLASE-LIKE, TYPE 3"/>
    <property type="match status" value="1"/>
</dbReference>
<dbReference type="EMBL" id="CP025057">
    <property type="protein sequence ID" value="AUB31719.1"/>
    <property type="molecule type" value="Genomic_DNA"/>
</dbReference>
<dbReference type="AlphaFoldDB" id="A0A2K8SE43"/>
<dbReference type="OrthoDB" id="399929at2"/>
<dbReference type="SUPFAM" id="SSF56784">
    <property type="entry name" value="HAD-like"/>
    <property type="match status" value="1"/>
</dbReference>
<dbReference type="InterPro" id="IPR023214">
    <property type="entry name" value="HAD_sf"/>
</dbReference>
<proteinExistence type="predicted"/>